<dbReference type="InterPro" id="IPR023996">
    <property type="entry name" value="TonB-dep_OMP_SusC/RagA"/>
</dbReference>
<keyword evidence="6 7" id="KW-0998">Cell outer membrane</keyword>
<dbReference type="AlphaFoldDB" id="A0A090VK93"/>
<evidence type="ECO:0000256" key="5">
    <source>
        <dbReference type="ARBA" id="ARBA00023136"/>
    </source>
</evidence>
<keyword evidence="2 7" id="KW-0813">Transport</keyword>
<organism evidence="10 11">
    <name type="scientific">Algibacter lectus</name>
    <dbReference type="NCBI Taxonomy" id="221126"/>
    <lineage>
        <taxon>Bacteria</taxon>
        <taxon>Pseudomonadati</taxon>
        <taxon>Bacteroidota</taxon>
        <taxon>Flavobacteriia</taxon>
        <taxon>Flavobacteriales</taxon>
        <taxon>Flavobacteriaceae</taxon>
        <taxon>Algibacter</taxon>
    </lineage>
</organism>
<keyword evidence="3 7" id="KW-1134">Transmembrane beta strand</keyword>
<dbReference type="InterPro" id="IPR036942">
    <property type="entry name" value="Beta-barrel_TonB_sf"/>
</dbReference>
<dbReference type="NCBIfam" id="TIGR04056">
    <property type="entry name" value="OMP_RagA_SusC"/>
    <property type="match status" value="1"/>
</dbReference>
<dbReference type="NCBIfam" id="TIGR04057">
    <property type="entry name" value="SusC_RagA_signa"/>
    <property type="match status" value="1"/>
</dbReference>
<dbReference type="Gene3D" id="2.60.40.1120">
    <property type="entry name" value="Carboxypeptidase-like, regulatory domain"/>
    <property type="match status" value="1"/>
</dbReference>
<evidence type="ECO:0000313" key="11">
    <source>
        <dbReference type="Proteomes" id="UP000029644"/>
    </source>
</evidence>
<gene>
    <name evidence="10" type="ORF">JCM19300_2805</name>
</gene>
<dbReference type="SUPFAM" id="SSF56935">
    <property type="entry name" value="Porins"/>
    <property type="match status" value="1"/>
</dbReference>
<evidence type="ECO:0000256" key="2">
    <source>
        <dbReference type="ARBA" id="ARBA00022448"/>
    </source>
</evidence>
<sequence length="1102" mass="122416">MQIKFTSMHFFRWKGISMLIMKTFLLLFCTTAFSLAPSATFSQNEKVTIDSDKTMTIYEVLELIGKQTECTFIYQSDIFKDVQDIPLTKGVIKVKELLQKYLPESDYTITTTNDTYITISKKVLKPTKQRQIEVKGQITDTEGLSISGAFISIKGSNKGTTSLIDGTYNINANADDILVFSYLGFLTQAIAVNGKQDINVQLQEDVTAFDAVILNAGYYSVKERESTGSIVKVTQKDIEQQPISNPLAALQGRVSGVEIVQTSGVAGAGFDIKIRGQNSIRTNGNNPLFVIDGVPFSSSSLGEQQASIIIPGTGISPLNNINPTDIESIEILKDADATAIYGSRGANGVVLITTKTGKYGDTKVQLNVLSGFGNVTNTMDLLNTADYLNMRREAYLNDGIDPVPFNSYDINGTWDKTKNTDWQKVLFGKTSYITNYQGAISGGNAQTRFLISANAHKQTSVFPNDYQNDKISGLANLTHSSKDETLSIQFSTSYTSNKNNLPSDGLLVFEAFQLAPNAPTLYTDDGSLNWEKSTWSNPLSRLEGVYNANASALISNFNVNYKILNNLKFVSNFGFTENHLTELNTVPSTIYDPAFGVGAESSYAVHNTSNRTSWIIEPQLHWNYDLNDTRLEVLAGLSFQDQKDSRISQFAFGFSNNNFIENVSAASNLFPLADIDENYRYQAVFGRININHKGKYLLNLTGRRDGSSRFGPNKRFSNFGALGTAWIFSEEEFIKSAMPWLSFGKLKASYGTSGNDQIGDYQYLDTYSFGSNQYQNTTGLLPTRLFNPDYSWESNRKLEFSMELGVLDDTIFISGNYYRHRSSNQLVGIPLPSTTGFSSINANLNATVENTGWEFSINTINIKTHNFKWSTSFNLTIPKNRLIAFPNLEGSTYANQLVIGAPLNIVKTYQLNGVDSETGLYEFEDFNNDGIISSPDDRQLIKDLNPKYFGGFTNSLTYGKFTIDVLFQFTKQLGFNYWSNGGVLPGGMANQPDLVLQRWQNPGDQSTIQRFTTGLDPDGLQAFNTYTQSDAAISDASYLRLKTLSLAFELSKKENSRFGCSVFLRGQNLWTLTNYIGLDPETRNNQTLPTLKMITLGTQITF</sequence>
<dbReference type="InterPro" id="IPR008969">
    <property type="entry name" value="CarboxyPept-like_regulatory"/>
</dbReference>
<dbReference type="InterPro" id="IPR037066">
    <property type="entry name" value="Plug_dom_sf"/>
</dbReference>
<comment type="subcellular location">
    <subcellularLocation>
        <location evidence="1 7">Cell outer membrane</location>
        <topology evidence="1 7">Multi-pass membrane protein</topology>
    </subcellularLocation>
</comment>
<dbReference type="Pfam" id="PF13715">
    <property type="entry name" value="CarbopepD_reg_2"/>
    <property type="match status" value="1"/>
</dbReference>
<keyword evidence="8" id="KW-0732">Signal</keyword>
<dbReference type="PROSITE" id="PS52016">
    <property type="entry name" value="TONB_DEPENDENT_REC_3"/>
    <property type="match status" value="1"/>
</dbReference>
<dbReference type="Gene3D" id="2.170.130.10">
    <property type="entry name" value="TonB-dependent receptor, plug domain"/>
    <property type="match status" value="1"/>
</dbReference>
<feature type="signal peptide" evidence="8">
    <location>
        <begin position="1"/>
        <end position="34"/>
    </location>
</feature>
<evidence type="ECO:0000313" key="10">
    <source>
        <dbReference type="EMBL" id="GAL63769.1"/>
    </source>
</evidence>
<feature type="domain" description="TonB-dependent receptor plug" evidence="9">
    <location>
        <begin position="223"/>
        <end position="349"/>
    </location>
</feature>
<keyword evidence="5 7" id="KW-0472">Membrane</keyword>
<comment type="similarity">
    <text evidence="7">Belongs to the TonB-dependent receptor family.</text>
</comment>
<accession>A0A090VK93</accession>
<name>A0A090VK93_9FLAO</name>
<feature type="chain" id="PRO_5001867112" evidence="8">
    <location>
        <begin position="35"/>
        <end position="1102"/>
    </location>
</feature>
<dbReference type="Pfam" id="PF07715">
    <property type="entry name" value="Plug"/>
    <property type="match status" value="1"/>
</dbReference>
<dbReference type="InterPro" id="IPR023997">
    <property type="entry name" value="TonB-dep_OMP_SusC/RagA_CS"/>
</dbReference>
<dbReference type="Proteomes" id="UP000029644">
    <property type="component" value="Unassembled WGS sequence"/>
</dbReference>
<keyword evidence="4 7" id="KW-0812">Transmembrane</keyword>
<evidence type="ECO:0000256" key="6">
    <source>
        <dbReference type="ARBA" id="ARBA00023237"/>
    </source>
</evidence>
<dbReference type="Gene3D" id="2.40.170.20">
    <property type="entry name" value="TonB-dependent receptor, beta-barrel domain"/>
    <property type="match status" value="1"/>
</dbReference>
<evidence type="ECO:0000256" key="1">
    <source>
        <dbReference type="ARBA" id="ARBA00004571"/>
    </source>
</evidence>
<dbReference type="GO" id="GO:0009279">
    <property type="term" value="C:cell outer membrane"/>
    <property type="evidence" value="ECO:0007669"/>
    <property type="project" value="UniProtKB-SubCell"/>
</dbReference>
<evidence type="ECO:0000256" key="7">
    <source>
        <dbReference type="PROSITE-ProRule" id="PRU01360"/>
    </source>
</evidence>
<evidence type="ECO:0000256" key="4">
    <source>
        <dbReference type="ARBA" id="ARBA00022692"/>
    </source>
</evidence>
<comment type="caution">
    <text evidence="10">The sequence shown here is derived from an EMBL/GenBank/DDBJ whole genome shotgun (WGS) entry which is preliminary data.</text>
</comment>
<evidence type="ECO:0000256" key="3">
    <source>
        <dbReference type="ARBA" id="ARBA00022452"/>
    </source>
</evidence>
<protein>
    <submittedName>
        <fullName evidence="10">TonB family protein</fullName>
    </submittedName>
</protein>
<proteinExistence type="inferred from homology"/>
<dbReference type="EMBL" id="BBNQ01000013">
    <property type="protein sequence ID" value="GAL63769.1"/>
    <property type="molecule type" value="Genomic_DNA"/>
</dbReference>
<dbReference type="SUPFAM" id="SSF49464">
    <property type="entry name" value="Carboxypeptidase regulatory domain-like"/>
    <property type="match status" value="1"/>
</dbReference>
<dbReference type="InterPro" id="IPR039426">
    <property type="entry name" value="TonB-dep_rcpt-like"/>
</dbReference>
<evidence type="ECO:0000259" key="9">
    <source>
        <dbReference type="Pfam" id="PF07715"/>
    </source>
</evidence>
<reference evidence="10 11" key="1">
    <citation type="journal article" date="2014" name="Genome Announc.">
        <title>Draft Genome Sequences of Marine Flavobacterium Algibacter lectus Strains SS8 and NR4.</title>
        <authorList>
            <person name="Takatani N."/>
            <person name="Nakanishi M."/>
            <person name="Meirelles P."/>
            <person name="Mino S."/>
            <person name="Suda W."/>
            <person name="Oshima K."/>
            <person name="Hattori M."/>
            <person name="Ohkuma M."/>
            <person name="Hosokawa M."/>
            <person name="Miyashita K."/>
            <person name="Thompson F.L."/>
            <person name="Niwa A."/>
            <person name="Sawabe T."/>
            <person name="Sawabe T."/>
        </authorList>
    </citation>
    <scope>NUCLEOTIDE SEQUENCE [LARGE SCALE GENOMIC DNA]</scope>
    <source>
        <strain evidence="10 11">JCM 19300</strain>
    </source>
</reference>
<evidence type="ECO:0000256" key="8">
    <source>
        <dbReference type="SAM" id="SignalP"/>
    </source>
</evidence>
<dbReference type="InterPro" id="IPR012910">
    <property type="entry name" value="Plug_dom"/>
</dbReference>